<feature type="repeat" description="ANK" evidence="3">
    <location>
        <begin position="280"/>
        <end position="305"/>
    </location>
</feature>
<comment type="caution">
    <text evidence="4">The sequence shown here is derived from an EMBL/GenBank/DDBJ whole genome shotgun (WGS) entry which is preliminary data.</text>
</comment>
<dbReference type="PROSITE" id="PS50088">
    <property type="entry name" value="ANK_REPEAT"/>
    <property type="match status" value="1"/>
</dbReference>
<evidence type="ECO:0000313" key="5">
    <source>
        <dbReference type="Proteomes" id="UP001178507"/>
    </source>
</evidence>
<dbReference type="Gene3D" id="1.25.40.20">
    <property type="entry name" value="Ankyrin repeat-containing domain"/>
    <property type="match status" value="2"/>
</dbReference>
<organism evidence="4 5">
    <name type="scientific">Effrenium voratum</name>
    <dbReference type="NCBI Taxonomy" id="2562239"/>
    <lineage>
        <taxon>Eukaryota</taxon>
        <taxon>Sar</taxon>
        <taxon>Alveolata</taxon>
        <taxon>Dinophyceae</taxon>
        <taxon>Suessiales</taxon>
        <taxon>Symbiodiniaceae</taxon>
        <taxon>Effrenium</taxon>
    </lineage>
</organism>
<protein>
    <submittedName>
        <fullName evidence="4">Uncharacterized protein</fullName>
    </submittedName>
</protein>
<dbReference type="SUPFAM" id="SSF48403">
    <property type="entry name" value="Ankyrin repeat"/>
    <property type="match status" value="1"/>
</dbReference>
<keyword evidence="2 3" id="KW-0040">ANK repeat</keyword>
<evidence type="ECO:0000313" key="4">
    <source>
        <dbReference type="EMBL" id="CAJ1403163.1"/>
    </source>
</evidence>
<gene>
    <name evidence="4" type="ORF">EVOR1521_LOCUS25900</name>
</gene>
<accession>A0AA36NI52</accession>
<dbReference type="InterPro" id="IPR050745">
    <property type="entry name" value="Multifunctional_regulatory"/>
</dbReference>
<proteinExistence type="predicted"/>
<evidence type="ECO:0000256" key="1">
    <source>
        <dbReference type="ARBA" id="ARBA00022737"/>
    </source>
</evidence>
<dbReference type="Pfam" id="PF00023">
    <property type="entry name" value="Ank"/>
    <property type="match status" value="1"/>
</dbReference>
<sequence length="578" mass="62660">MGEAETVAQALRQHVLAPEEDIRACAEALAKHADDPSEGPQCARKLLRALTPEIDLVAHALATHLAEFIQEEKQMELVATALAQHMEEQKIGCDPAQVIAKALLTHAALTFSGEQELLKGYSMEGEATPFRVAKSPAQLLKMHAALRKELLEGIQRQNRVQMRSALNRGASVRAHYYSSRVPARLGKLELEGTAKGPRSSLVNPVDWAVLEGFYQEAIFLLDLTEGHVSFNRDEERSSLQVVQMAKECRQAVVVACQKGQELLLRALLAKGASCLQQDAFERSALHVAALVGDEVAVKLLLERGAWAPEDRKPEVLRLAEAHRMHCIIEAAGVAAGPTINLLNPERPAFQEVIQVLEDTREADRNLTMAELEERSKLAARPRAPVLPGAVEAEEGTTLAEARQQRRELHAQLSKAIRKNDALAVAALVQRGAPIELPFDLGYGEQGTCVDWAVASQRPQVALQLLRLADAKGHGQALAQQAVAALFWSALHGYPEVLEGLLSRGLEVAAARPAPVAPLCTTGSALALAVASCRAAEARVLLSYGAWAKEPPQRRAEILQQVKLQGGQMLSAFVAEGVF</sequence>
<keyword evidence="1" id="KW-0677">Repeat</keyword>
<dbReference type="PANTHER" id="PTHR24189:SF50">
    <property type="entry name" value="ANKYRIN REPEAT AND SOCS BOX PROTEIN 2"/>
    <property type="match status" value="1"/>
</dbReference>
<dbReference type="InterPro" id="IPR036770">
    <property type="entry name" value="Ankyrin_rpt-contain_sf"/>
</dbReference>
<dbReference type="InterPro" id="IPR002110">
    <property type="entry name" value="Ankyrin_rpt"/>
</dbReference>
<reference evidence="4" key="1">
    <citation type="submission" date="2023-08" db="EMBL/GenBank/DDBJ databases">
        <authorList>
            <person name="Chen Y."/>
            <person name="Shah S."/>
            <person name="Dougan E. K."/>
            <person name="Thang M."/>
            <person name="Chan C."/>
        </authorList>
    </citation>
    <scope>NUCLEOTIDE SEQUENCE</scope>
</reference>
<dbReference type="Proteomes" id="UP001178507">
    <property type="component" value="Unassembled WGS sequence"/>
</dbReference>
<keyword evidence="5" id="KW-1185">Reference proteome</keyword>
<name>A0AA36NI52_9DINO</name>
<dbReference type="SMART" id="SM00248">
    <property type="entry name" value="ANK"/>
    <property type="match status" value="4"/>
</dbReference>
<dbReference type="EMBL" id="CAUJNA010003483">
    <property type="protein sequence ID" value="CAJ1403163.1"/>
    <property type="molecule type" value="Genomic_DNA"/>
</dbReference>
<evidence type="ECO:0000256" key="3">
    <source>
        <dbReference type="PROSITE-ProRule" id="PRU00023"/>
    </source>
</evidence>
<dbReference type="AlphaFoldDB" id="A0AA36NI52"/>
<evidence type="ECO:0000256" key="2">
    <source>
        <dbReference type="ARBA" id="ARBA00023043"/>
    </source>
</evidence>
<dbReference type="PROSITE" id="PS50297">
    <property type="entry name" value="ANK_REP_REGION"/>
    <property type="match status" value="1"/>
</dbReference>
<dbReference type="PANTHER" id="PTHR24189">
    <property type="entry name" value="MYOTROPHIN"/>
    <property type="match status" value="1"/>
</dbReference>